<dbReference type="Gene3D" id="3.30.2020.30">
    <property type="match status" value="1"/>
</dbReference>
<sequence>MIAAEVPQELRLAKDGSSLTLGYADKSYTLSAEYLRVCSPSAEVRGHGGAWTFIGGKREVRIRDIYPVGQYAVRLVFSDGHDSGIFSWEVLQDLCAHQERYWHEYLHALELEGKTREQNNE</sequence>
<keyword evidence="5" id="KW-1185">Reference proteome</keyword>
<protein>
    <submittedName>
        <fullName evidence="4">Uncharacterized protein conserved in bacteria</fullName>
    </submittedName>
</protein>
<name>A0A380MYL4_9GAMM</name>
<dbReference type="GO" id="GO:0046872">
    <property type="term" value="F:metal ion binding"/>
    <property type="evidence" value="ECO:0007669"/>
    <property type="project" value="UniProtKB-KW"/>
</dbReference>
<dbReference type="EMBL" id="UHIA01000004">
    <property type="protein sequence ID" value="SUO96771.1"/>
    <property type="molecule type" value="Genomic_DNA"/>
</dbReference>
<evidence type="ECO:0000313" key="4">
    <source>
        <dbReference type="EMBL" id="SUO96771.1"/>
    </source>
</evidence>
<dbReference type="PANTHER" id="PTHR35303">
    <property type="entry name" value="OS02G0197800 PROTEIN"/>
    <property type="match status" value="1"/>
</dbReference>
<dbReference type="AlphaFoldDB" id="A0A380MYL4"/>
<keyword evidence="2" id="KW-0408">Iron</keyword>
<dbReference type="Proteomes" id="UP000254575">
    <property type="component" value="Unassembled WGS sequence"/>
</dbReference>
<evidence type="ECO:0000256" key="1">
    <source>
        <dbReference type="ARBA" id="ARBA00022723"/>
    </source>
</evidence>
<dbReference type="InterPro" id="IPR038492">
    <property type="entry name" value="GBBH-like_N_sf"/>
</dbReference>
<organism evidence="4 5">
    <name type="scientific">Suttonella indologenes</name>
    <dbReference type="NCBI Taxonomy" id="13276"/>
    <lineage>
        <taxon>Bacteria</taxon>
        <taxon>Pseudomonadati</taxon>
        <taxon>Pseudomonadota</taxon>
        <taxon>Gammaproteobacteria</taxon>
        <taxon>Cardiobacteriales</taxon>
        <taxon>Cardiobacteriaceae</taxon>
        <taxon>Suttonella</taxon>
    </lineage>
</organism>
<gene>
    <name evidence="4" type="ORF">NCTC10717_01167</name>
</gene>
<dbReference type="OrthoDB" id="9794178at2"/>
<feature type="domain" description="Gamma-butyrobetaine hydroxylase-like N-terminal" evidence="3">
    <location>
        <begin position="11"/>
        <end position="91"/>
    </location>
</feature>
<dbReference type="Pfam" id="PF06155">
    <property type="entry name" value="GBBH-like_N"/>
    <property type="match status" value="1"/>
</dbReference>
<dbReference type="PANTHER" id="PTHR35303:SF5">
    <property type="entry name" value="OS02G0197800 PROTEIN"/>
    <property type="match status" value="1"/>
</dbReference>
<evidence type="ECO:0000313" key="5">
    <source>
        <dbReference type="Proteomes" id="UP000254575"/>
    </source>
</evidence>
<evidence type="ECO:0000256" key="2">
    <source>
        <dbReference type="ARBA" id="ARBA00023004"/>
    </source>
</evidence>
<keyword evidence="1" id="KW-0479">Metal-binding</keyword>
<evidence type="ECO:0000259" key="3">
    <source>
        <dbReference type="Pfam" id="PF06155"/>
    </source>
</evidence>
<dbReference type="RefSeq" id="WP_115218411.1">
    <property type="nucleotide sequence ID" value="NZ_UHIA01000004.1"/>
</dbReference>
<dbReference type="InterPro" id="IPR010376">
    <property type="entry name" value="GBBH-like_N"/>
</dbReference>
<proteinExistence type="predicted"/>
<reference evidence="4 5" key="1">
    <citation type="submission" date="2018-06" db="EMBL/GenBank/DDBJ databases">
        <authorList>
            <consortium name="Pathogen Informatics"/>
            <person name="Doyle S."/>
        </authorList>
    </citation>
    <scope>NUCLEOTIDE SEQUENCE [LARGE SCALE GENOMIC DNA]</scope>
    <source>
        <strain evidence="4 5">NCTC10717</strain>
    </source>
</reference>
<accession>A0A380MYL4</accession>